<evidence type="ECO:0000256" key="1">
    <source>
        <dbReference type="SAM" id="MobiDB-lite"/>
    </source>
</evidence>
<feature type="region of interest" description="Disordered" evidence="1">
    <location>
        <begin position="96"/>
        <end position="134"/>
    </location>
</feature>
<evidence type="ECO:0008006" key="5">
    <source>
        <dbReference type="Google" id="ProtNLM"/>
    </source>
</evidence>
<dbReference type="Proteomes" id="UP000182938">
    <property type="component" value="Chromosome"/>
</dbReference>
<evidence type="ECO:0000313" key="3">
    <source>
        <dbReference type="EMBL" id="APH00789.1"/>
    </source>
</evidence>
<feature type="chain" id="PRO_5012114583" description="Metallo-peptidase family M12B Reprolysin-like" evidence="2">
    <location>
        <begin position="27"/>
        <end position="666"/>
    </location>
</feature>
<sequence length="666" mass="68960">MHARPLLALLLSCGLAGGALASSAQAAPGAADDALVRLTGEVMRTSVETKGGTAFTALRVGDRFVPVTGAGVDDVPVGATATVDVAVPQVVTEAAETDGTSTITSLGGEDTRHDLGPADLAAASDSSPAPASSAIGRATRDAAFAPGASALSVDRLVTTRASTAAYTPATRRITYVEVTPQGMTRHPVTSAEATAQVAGADAYWRDQSRSELKIAAPTVKPRYTSAYSCDTDPWVIWNEAMERTGWTGSANSSLVLSMPPAASDTYCGYGLGSIGGSPNSAGFVNVADRLHPVLTHEIGHNMSLGHANFLVCSGRSDAARSGSGWASGCFEDPYGDSLDNMGGAGSDEPHAPMLSSPHAIRTGMLSSAATVTAGSGTTRVTLLPMSGRAGIRAAKVKDVSTGVTYYVEYRTPTGRDASNVWDMATGVRVLRVGPDQSSVLLDPTPTGGWDPDAVLTAGRTVTSYGGRVRVTTVSTSSTQAVVDISNHTALSTFTVKASPRISGTKGVGKTLTASTGSWSPTPSSYSYRWKRNGVAISGATGRTYTAKTADAGRYLTVTVTAKRSGYTSRAVTSGKVGIPIHATTRPYISGTPKVGRSSTVMVGSWTPTPTSYSYRWYRNGVAISGATAKTYTARSFDRGKRLQVKVIARRSGYSTGIVMTYSKTVQ</sequence>
<feature type="signal peptide" evidence="2">
    <location>
        <begin position="1"/>
        <end position="26"/>
    </location>
</feature>
<name>A0A1L3MEK2_9MICO</name>
<keyword evidence="4" id="KW-1185">Reference proteome</keyword>
<evidence type="ECO:0000313" key="4">
    <source>
        <dbReference type="Proteomes" id="UP000182938"/>
    </source>
</evidence>
<dbReference type="EMBL" id="CP013290">
    <property type="protein sequence ID" value="APH00789.1"/>
    <property type="molecule type" value="Genomic_DNA"/>
</dbReference>
<protein>
    <recommendedName>
        <fullName evidence="5">Metallo-peptidase family M12B Reprolysin-like</fullName>
    </recommendedName>
</protein>
<dbReference type="Gene3D" id="2.60.40.2700">
    <property type="match status" value="2"/>
</dbReference>
<dbReference type="AlphaFoldDB" id="A0A1L3MEK2"/>
<dbReference type="RefSeq" id="WP_072623952.1">
    <property type="nucleotide sequence ID" value="NZ_CP013290.1"/>
</dbReference>
<evidence type="ECO:0000256" key="2">
    <source>
        <dbReference type="SAM" id="SignalP"/>
    </source>
</evidence>
<keyword evidence="2" id="KW-0732">Signal</keyword>
<proteinExistence type="predicted"/>
<feature type="compositionally biased region" description="Low complexity" evidence="1">
    <location>
        <begin position="117"/>
        <end position="134"/>
    </location>
</feature>
<accession>A0A1L3MEK2</accession>
<reference evidence="3 4" key="1">
    <citation type="submission" date="2015-11" db="EMBL/GenBank/DDBJ databases">
        <authorList>
            <person name="Zhang Y."/>
            <person name="Guo Z."/>
        </authorList>
    </citation>
    <scope>NUCLEOTIDE SEQUENCE [LARGE SCALE GENOMIC DNA]</scope>
    <source>
        <strain evidence="3 4">YFY001</strain>
    </source>
</reference>
<gene>
    <name evidence="3" type="ORF">ASJ30_03945</name>
</gene>
<organism evidence="3 4">
    <name type="scientific">Janibacter indicus</name>
    <dbReference type="NCBI Taxonomy" id="857417"/>
    <lineage>
        <taxon>Bacteria</taxon>
        <taxon>Bacillati</taxon>
        <taxon>Actinomycetota</taxon>
        <taxon>Actinomycetes</taxon>
        <taxon>Micrococcales</taxon>
        <taxon>Intrasporangiaceae</taxon>
        <taxon>Janibacter</taxon>
    </lineage>
</organism>
<dbReference type="KEGG" id="jte:ASJ30_03945"/>